<comment type="caution">
    <text evidence="1">The sequence shown here is derived from an EMBL/GenBank/DDBJ whole genome shotgun (WGS) entry which is preliminary data.</text>
</comment>
<organism evidence="1 2">
    <name type="scientific">Coniosporium tulheliwenetii</name>
    <dbReference type="NCBI Taxonomy" id="3383036"/>
    <lineage>
        <taxon>Eukaryota</taxon>
        <taxon>Fungi</taxon>
        <taxon>Dikarya</taxon>
        <taxon>Ascomycota</taxon>
        <taxon>Pezizomycotina</taxon>
        <taxon>Dothideomycetes</taxon>
        <taxon>Dothideomycetes incertae sedis</taxon>
        <taxon>Coniosporium</taxon>
    </lineage>
</organism>
<accession>A0ACC2YPC1</accession>
<name>A0ACC2YPC1_9PEZI</name>
<protein>
    <submittedName>
        <fullName evidence="1">Uncharacterized protein</fullName>
    </submittedName>
</protein>
<evidence type="ECO:0000313" key="2">
    <source>
        <dbReference type="Proteomes" id="UP001172680"/>
    </source>
</evidence>
<reference evidence="1" key="1">
    <citation type="submission" date="2022-10" db="EMBL/GenBank/DDBJ databases">
        <title>Culturing micro-colonial fungi from biological soil crusts in the Mojave desert and describing Neophaeococcomyces mojavensis, and introducing the new genera and species Taxawa tesnikishii.</title>
        <authorList>
            <person name="Kurbessoian T."/>
            <person name="Stajich J.E."/>
        </authorList>
    </citation>
    <scope>NUCLEOTIDE SEQUENCE</scope>
    <source>
        <strain evidence="1">JES_115</strain>
    </source>
</reference>
<sequence>MYPQIVFVHEKMPVLMDRVKALGILPSYWPYETAKHAQFISILEDRLRSNLPRLIALYGEDVTKDALPDWEWDWKRNCWRLIFRIPVRAVEVDHRVVLLSACTYQTDFGWRTEETTGGSRVEGLLPANSGKDEDWELV</sequence>
<proteinExistence type="predicted"/>
<keyword evidence="2" id="KW-1185">Reference proteome</keyword>
<gene>
    <name evidence="1" type="ORF">H2199_007481</name>
</gene>
<evidence type="ECO:0000313" key="1">
    <source>
        <dbReference type="EMBL" id="KAJ9637195.1"/>
    </source>
</evidence>
<dbReference type="Proteomes" id="UP001172680">
    <property type="component" value="Unassembled WGS sequence"/>
</dbReference>
<dbReference type="EMBL" id="JAPDRP010000023">
    <property type="protein sequence ID" value="KAJ9637195.1"/>
    <property type="molecule type" value="Genomic_DNA"/>
</dbReference>